<dbReference type="GO" id="GO:0005576">
    <property type="term" value="C:extracellular region"/>
    <property type="evidence" value="ECO:0007669"/>
    <property type="project" value="TreeGrafter"/>
</dbReference>
<dbReference type="EMBL" id="KL198017">
    <property type="protein sequence ID" value="KDQ20955.1"/>
    <property type="molecule type" value="Genomic_DNA"/>
</dbReference>
<dbReference type="SUPFAM" id="SSF51445">
    <property type="entry name" value="(Trans)glycosidases"/>
    <property type="match status" value="1"/>
</dbReference>
<feature type="compositionally biased region" description="Gly residues" evidence="8">
    <location>
        <begin position="60"/>
        <end position="84"/>
    </location>
</feature>
<dbReference type="PANTHER" id="PTHR31297:SF34">
    <property type="entry name" value="GLUCAN 1,3-BETA-GLUCOSIDASE 2"/>
    <property type="match status" value="1"/>
</dbReference>
<evidence type="ECO:0000256" key="5">
    <source>
        <dbReference type="ARBA" id="ARBA00023316"/>
    </source>
</evidence>
<evidence type="ECO:0000256" key="9">
    <source>
        <dbReference type="SAM" id="Phobius"/>
    </source>
</evidence>
<comment type="catalytic activity">
    <reaction evidence="6">
        <text>Successive hydrolysis of beta-D-glucose units from the non-reducing ends of (1-&gt;3)-beta-D-glucans, releasing alpha-glucose.</text>
        <dbReference type="EC" id="3.2.1.58"/>
    </reaction>
</comment>
<keyword evidence="2 10" id="KW-0378">Hydrolase</keyword>
<keyword evidence="9" id="KW-0812">Transmembrane</keyword>
<proteinExistence type="inferred from homology"/>
<evidence type="ECO:0000256" key="3">
    <source>
        <dbReference type="ARBA" id="ARBA00023180"/>
    </source>
</evidence>
<dbReference type="GO" id="GO:0009986">
    <property type="term" value="C:cell surface"/>
    <property type="evidence" value="ECO:0007669"/>
    <property type="project" value="TreeGrafter"/>
</dbReference>
<feature type="region of interest" description="Disordered" evidence="8">
    <location>
        <begin position="51"/>
        <end position="91"/>
    </location>
</feature>
<dbReference type="PANTHER" id="PTHR31297">
    <property type="entry name" value="GLUCAN ENDO-1,6-BETA-GLUCOSIDASE B"/>
    <property type="match status" value="1"/>
</dbReference>
<evidence type="ECO:0000256" key="1">
    <source>
        <dbReference type="ARBA" id="ARBA00005641"/>
    </source>
</evidence>
<dbReference type="HOGENOM" id="CLU_004624_6_1_1"/>
<dbReference type="InterPro" id="IPR017853">
    <property type="entry name" value="GH"/>
</dbReference>
<dbReference type="FunCoup" id="A0A067N1X5">
    <property type="interactions" value="30"/>
</dbReference>
<dbReference type="EC" id="3.2.1.58" evidence="7"/>
<evidence type="ECO:0000256" key="7">
    <source>
        <dbReference type="ARBA" id="ARBA00038929"/>
    </source>
</evidence>
<protein>
    <recommendedName>
        <fullName evidence="7">glucan 1,3-beta-glucosidase</fullName>
        <ecNumber evidence="7">3.2.1.58</ecNumber>
    </recommendedName>
</protein>
<organism evidence="10 11">
    <name type="scientific">Botryobasidium botryosum (strain FD-172 SS1)</name>
    <dbReference type="NCBI Taxonomy" id="930990"/>
    <lineage>
        <taxon>Eukaryota</taxon>
        <taxon>Fungi</taxon>
        <taxon>Dikarya</taxon>
        <taxon>Basidiomycota</taxon>
        <taxon>Agaricomycotina</taxon>
        <taxon>Agaricomycetes</taxon>
        <taxon>Cantharellales</taxon>
        <taxon>Botryobasidiaceae</taxon>
        <taxon>Botryobasidium</taxon>
    </lineage>
</organism>
<dbReference type="Gene3D" id="3.20.20.80">
    <property type="entry name" value="Glycosidases"/>
    <property type="match status" value="1"/>
</dbReference>
<dbReference type="InParanoid" id="A0A067N1X5"/>
<dbReference type="GO" id="GO:0004338">
    <property type="term" value="F:glucan exo-1,3-beta-glucosidase activity"/>
    <property type="evidence" value="ECO:0007669"/>
    <property type="project" value="UniProtKB-EC"/>
</dbReference>
<keyword evidence="3" id="KW-0325">Glycoprotein</keyword>
<evidence type="ECO:0000256" key="8">
    <source>
        <dbReference type="SAM" id="MobiDB-lite"/>
    </source>
</evidence>
<comment type="similarity">
    <text evidence="1">Belongs to the glycosyl hydrolase 5 (cellulase A) family.</text>
</comment>
<keyword evidence="9" id="KW-1133">Transmembrane helix</keyword>
<evidence type="ECO:0000313" key="11">
    <source>
        <dbReference type="Proteomes" id="UP000027195"/>
    </source>
</evidence>
<evidence type="ECO:0000256" key="6">
    <source>
        <dbReference type="ARBA" id="ARBA00036824"/>
    </source>
</evidence>
<evidence type="ECO:0000256" key="4">
    <source>
        <dbReference type="ARBA" id="ARBA00023295"/>
    </source>
</evidence>
<reference evidence="11" key="1">
    <citation type="journal article" date="2014" name="Proc. Natl. Acad. Sci. U.S.A.">
        <title>Extensive sampling of basidiomycete genomes demonstrates inadequacy of the white-rot/brown-rot paradigm for wood decay fungi.</title>
        <authorList>
            <person name="Riley R."/>
            <person name="Salamov A.A."/>
            <person name="Brown D.W."/>
            <person name="Nagy L.G."/>
            <person name="Floudas D."/>
            <person name="Held B.W."/>
            <person name="Levasseur A."/>
            <person name="Lombard V."/>
            <person name="Morin E."/>
            <person name="Otillar R."/>
            <person name="Lindquist E.A."/>
            <person name="Sun H."/>
            <person name="LaButti K.M."/>
            <person name="Schmutz J."/>
            <person name="Jabbour D."/>
            <person name="Luo H."/>
            <person name="Baker S.E."/>
            <person name="Pisabarro A.G."/>
            <person name="Walton J.D."/>
            <person name="Blanchette R.A."/>
            <person name="Henrissat B."/>
            <person name="Martin F."/>
            <person name="Cullen D."/>
            <person name="Hibbett D.S."/>
            <person name="Grigoriev I.V."/>
        </authorList>
    </citation>
    <scope>NUCLEOTIDE SEQUENCE [LARGE SCALE GENOMIC DNA]</scope>
    <source>
        <strain evidence="11">FD-172 SS1</strain>
    </source>
</reference>
<dbReference type="AlphaFoldDB" id="A0A067N1X5"/>
<evidence type="ECO:0000256" key="2">
    <source>
        <dbReference type="ARBA" id="ARBA00022801"/>
    </source>
</evidence>
<gene>
    <name evidence="10" type="ORF">BOTBODRAFT_101005</name>
</gene>
<keyword evidence="9" id="KW-0472">Membrane</keyword>
<dbReference type="GO" id="GO:0071555">
    <property type="term" value="P:cell wall organization"/>
    <property type="evidence" value="ECO:0007669"/>
    <property type="project" value="UniProtKB-KW"/>
</dbReference>
<name>A0A067N1X5_BOTB1</name>
<keyword evidence="11" id="KW-1185">Reference proteome</keyword>
<accession>A0A067N1X5</accession>
<evidence type="ECO:0000313" key="10">
    <source>
        <dbReference type="EMBL" id="KDQ20955.1"/>
    </source>
</evidence>
<dbReference type="GO" id="GO:0009251">
    <property type="term" value="P:glucan catabolic process"/>
    <property type="evidence" value="ECO:0007669"/>
    <property type="project" value="TreeGrafter"/>
</dbReference>
<keyword evidence="5" id="KW-0961">Cell wall biogenesis/degradation</keyword>
<sequence length="705" mass="74927">MDSEKYSPASPPPARSRTKRFALIGAAAVVVLVLVIALPVALTRKHSENRAAEAAHGSSSGSGGAGGSPGAGAGPTSGTTGGDGSKITTEDGRTFTYHNSFGGRWVYDANNPFDDSARPQSWTPALNETFHYGTDIIRGVNLGGWLTLEPFITPALFQKYLKSPNDTSVVDEWTLSQAMTADGTLQTTLENHYKTFITEEDFAQIAGAGLNYVRISLPFWAIEVRDDEPFLPHTSWTYFLKAITWARKYGIRINLDLHALPGSQNGYNHGGKLGIVNFMNGPMGFANAQRSLDYIRIITEFISQPQYKNVVPMFGIANEVLIPTIGQSNVNAFYYQAHQIIRAATGVGEGNGPWISIHDGFFGPALWADYMPGADRVALDTHPYFAFQDQPLAPPFAGLVNRPCTDFADRINGSLSAFGMTYAGEYSNGWNDCGTFLNGIGMGTRFEGTFPGTSTAIGNCLDWTNWAAWTDDTKASIKKFALSSMDALSHSFFWTWKIANSTAGTVESPLWSYQLGLQHGWMPTDPREAVGYCGNTHPFAGPISPPSRTGGVGAGTIDPTWVASYSVWPPAISSAPTLAAYAPTGPVPTLPVPTFTKPGDAKATIAAGSGWTNTGDTALMNVGVSGCQYPSAWAATPVVPPCAAVGTVLGAAAVPPAAPVPVPTTNTATRTRTTVAGAVPTTTTATETTTTDALLRPRITSAPRL</sequence>
<keyword evidence="4" id="KW-0326">Glycosidase</keyword>
<dbReference type="Proteomes" id="UP000027195">
    <property type="component" value="Unassembled WGS sequence"/>
</dbReference>
<dbReference type="FunFam" id="3.20.20.80:FF:000033">
    <property type="entry name" value="Glucan 1,3-beta-glucosidase A"/>
    <property type="match status" value="1"/>
</dbReference>
<dbReference type="STRING" id="930990.A0A067N1X5"/>
<dbReference type="OrthoDB" id="62120at2759"/>
<feature type="transmembrane region" description="Helical" evidence="9">
    <location>
        <begin position="21"/>
        <end position="42"/>
    </location>
</feature>
<dbReference type="InterPro" id="IPR050386">
    <property type="entry name" value="Glycosyl_hydrolase_5"/>
</dbReference>